<dbReference type="Pfam" id="PF13478">
    <property type="entry name" value="XdhC_C"/>
    <property type="match status" value="1"/>
</dbReference>
<dbReference type="InterPro" id="IPR052698">
    <property type="entry name" value="MoCofactor_Util/Proc"/>
</dbReference>
<comment type="caution">
    <text evidence="2">The sequence shown here is derived from an EMBL/GenBank/DDBJ whole genome shotgun (WGS) entry which is preliminary data.</text>
</comment>
<name>A0A7C3C1Q8_9PROT</name>
<evidence type="ECO:0000259" key="1">
    <source>
        <dbReference type="Pfam" id="PF13478"/>
    </source>
</evidence>
<accession>A0A7C3C1Q8</accession>
<dbReference type="Gene3D" id="3.40.50.720">
    <property type="entry name" value="NAD(P)-binding Rossmann-like Domain"/>
    <property type="match status" value="1"/>
</dbReference>
<dbReference type="PANTHER" id="PTHR30388">
    <property type="entry name" value="ALDEHYDE OXIDOREDUCTASE MOLYBDENUM COFACTOR ASSEMBLY PROTEIN"/>
    <property type="match status" value="1"/>
</dbReference>
<reference evidence="2" key="1">
    <citation type="journal article" date="2020" name="mSystems">
        <title>Genome- and Community-Level Interaction Insights into Carbon Utilization and Element Cycling Functions of Hydrothermarchaeota in Hydrothermal Sediment.</title>
        <authorList>
            <person name="Zhou Z."/>
            <person name="Liu Y."/>
            <person name="Xu W."/>
            <person name="Pan J."/>
            <person name="Luo Z.H."/>
            <person name="Li M."/>
        </authorList>
    </citation>
    <scope>NUCLEOTIDE SEQUENCE [LARGE SCALE GENOMIC DNA]</scope>
    <source>
        <strain evidence="2">HyVt-489</strain>
    </source>
</reference>
<sequence>LVITHDHDLDYQLVRTILRREHVPYCGMIGSKTKKVRFLKRLQHEGLTGKQLSRLTCPIGISGIKGKEPEIIAASVAAQLLQIIGETDEH</sequence>
<gene>
    <name evidence="2" type="ORF">ENJ46_03665</name>
</gene>
<dbReference type="EMBL" id="DRMN01000240">
    <property type="protein sequence ID" value="HFB54999.1"/>
    <property type="molecule type" value="Genomic_DNA"/>
</dbReference>
<evidence type="ECO:0000313" key="2">
    <source>
        <dbReference type="EMBL" id="HFB54999.1"/>
    </source>
</evidence>
<dbReference type="PANTHER" id="PTHR30388:SF6">
    <property type="entry name" value="XANTHINE DEHYDROGENASE SUBUNIT A-RELATED"/>
    <property type="match status" value="1"/>
</dbReference>
<organism evidence="2">
    <name type="scientific">Hellea balneolensis</name>
    <dbReference type="NCBI Taxonomy" id="287478"/>
    <lineage>
        <taxon>Bacteria</taxon>
        <taxon>Pseudomonadati</taxon>
        <taxon>Pseudomonadota</taxon>
        <taxon>Alphaproteobacteria</taxon>
        <taxon>Maricaulales</taxon>
        <taxon>Robiginitomaculaceae</taxon>
        <taxon>Hellea</taxon>
    </lineage>
</organism>
<protein>
    <submittedName>
        <fullName evidence="2">Xanthine dehydrogenase accessory protein XdhC</fullName>
    </submittedName>
</protein>
<feature type="non-terminal residue" evidence="2">
    <location>
        <position position="1"/>
    </location>
</feature>
<dbReference type="AlphaFoldDB" id="A0A7C3C1Q8"/>
<dbReference type="InterPro" id="IPR027051">
    <property type="entry name" value="XdhC_Rossmann_dom"/>
</dbReference>
<proteinExistence type="predicted"/>
<dbReference type="Proteomes" id="UP000886042">
    <property type="component" value="Unassembled WGS sequence"/>
</dbReference>
<feature type="domain" description="XdhC Rossmann" evidence="1">
    <location>
        <begin position="1"/>
        <end position="80"/>
    </location>
</feature>